<reference evidence="1 2" key="1">
    <citation type="submission" date="2023-05" db="EMBL/GenBank/DDBJ databases">
        <title>Genomic insight into Chryseobacterium sp. wdc7 isolated forest soil (Gotjawal).</title>
        <authorList>
            <person name="Park S.-J."/>
        </authorList>
    </citation>
    <scope>NUCLEOTIDE SEQUENCE [LARGE SCALE GENOMIC DNA]</scope>
    <source>
        <strain evidence="2">wdc7</strain>
    </source>
</reference>
<evidence type="ECO:0000313" key="2">
    <source>
        <dbReference type="Proteomes" id="UP001241656"/>
    </source>
</evidence>
<evidence type="ECO:0000313" key="1">
    <source>
        <dbReference type="EMBL" id="WHF51933.1"/>
    </source>
</evidence>
<dbReference type="InterPro" id="IPR005901">
    <property type="entry name" value="GLPGLI"/>
</dbReference>
<dbReference type="Proteomes" id="UP001241656">
    <property type="component" value="Chromosome"/>
</dbReference>
<gene>
    <name evidence="1" type="ORF">QGN23_01325</name>
</gene>
<keyword evidence="2" id="KW-1185">Reference proteome</keyword>
<proteinExistence type="predicted"/>
<dbReference type="NCBIfam" id="TIGR01200">
    <property type="entry name" value="GLPGLI"/>
    <property type="match status" value="1"/>
</dbReference>
<protein>
    <submittedName>
        <fullName evidence="1">GLPGLI family protein</fullName>
    </submittedName>
</protein>
<dbReference type="EMBL" id="CP124855">
    <property type="protein sequence ID" value="WHF51933.1"/>
    <property type="molecule type" value="Genomic_DNA"/>
</dbReference>
<dbReference type="RefSeq" id="WP_282905240.1">
    <property type="nucleotide sequence ID" value="NZ_CP124855.1"/>
</dbReference>
<organism evidence="1 2">
    <name type="scientific">Chryseobacterium gotjawalense</name>
    <dbReference type="NCBI Taxonomy" id="3042315"/>
    <lineage>
        <taxon>Bacteria</taxon>
        <taxon>Pseudomonadati</taxon>
        <taxon>Bacteroidota</taxon>
        <taxon>Flavobacteriia</taxon>
        <taxon>Flavobacteriales</taxon>
        <taxon>Weeksellaceae</taxon>
        <taxon>Chryseobacterium group</taxon>
        <taxon>Chryseobacterium</taxon>
    </lineage>
</organism>
<sequence>MKYYILFIFFIFHFVESQTHRFVYKIEYKRDSTSENKFKINAVLDINQESIKFYPYNFIDLDSMNLKSKNNKMSSTSPFDLIVTKKKRSDFFENYIFIGTDYFVYPSTEKINWTIDRDFKTEGDFKLQKAQTYYKGRHWIAWFSSDIPLNYGPYKFGNLPGLIFEIYDIKGNYKFKIIKNFKIPIEYDTERIVETNFGKKPIQISFEKYIKLLKNAYYNPFAEYRGKTGDWTLGIFGRQIKTVKELDEVRKLQQNNIKRYNNPIELSNAIKYK</sequence>
<dbReference type="Pfam" id="PF09697">
    <property type="entry name" value="Porph_ging"/>
    <property type="match status" value="1"/>
</dbReference>
<accession>A0ABY8RFG3</accession>
<name>A0ABY8RFG3_9FLAO</name>